<dbReference type="SMART" id="SM00858">
    <property type="entry name" value="SAF"/>
    <property type="match status" value="1"/>
</dbReference>
<dbReference type="NCBIfam" id="TIGR03170">
    <property type="entry name" value="flgA_cterm"/>
    <property type="match status" value="1"/>
</dbReference>
<evidence type="ECO:0000313" key="6">
    <source>
        <dbReference type="EMBL" id="MEK8034633.1"/>
    </source>
</evidence>
<accession>A0ABU9C1S6</accession>
<evidence type="ECO:0000256" key="1">
    <source>
        <dbReference type="ARBA" id="ARBA00004418"/>
    </source>
</evidence>
<feature type="domain" description="SAF" evidence="5">
    <location>
        <begin position="126"/>
        <end position="188"/>
    </location>
</feature>
<sequence length="250" mass="26335">MKPFAFPFTLRSSRPCLAVLAVATWAGCAWGQEASAAAAAPEWSAIGAQVQKMARDSAGRAGLPDARVEVEVGSLDPRLKLAPCQRIEPYLPTGLPVWGRTRIGLKCTQGTKLWNVTLPITVRVWSRSLVTQAALPAGTVLEPGHFTEAEVDLAAAPGAPIGQPGLAVGRTLARSLPAGAALRVSDLKARQWFAAGETVRVVAVGPGWQVVTEGEAMNPGLEGQTVRVRVESGRLLQGRPVGDRQVEVAL</sequence>
<dbReference type="PROSITE" id="PS51257">
    <property type="entry name" value="PROKAR_LIPOPROTEIN"/>
    <property type="match status" value="1"/>
</dbReference>
<dbReference type="Gene3D" id="2.30.30.760">
    <property type="match status" value="1"/>
</dbReference>
<keyword evidence="7" id="KW-1185">Reference proteome</keyword>
<dbReference type="PANTHER" id="PTHR36307">
    <property type="entry name" value="FLAGELLA BASAL BODY P-RING FORMATION PROTEIN FLGA"/>
    <property type="match status" value="1"/>
</dbReference>
<dbReference type="PANTHER" id="PTHR36307:SF1">
    <property type="entry name" value="FLAGELLA BASAL BODY P-RING FORMATION PROTEIN FLGA"/>
    <property type="match status" value="1"/>
</dbReference>
<evidence type="ECO:0000256" key="3">
    <source>
        <dbReference type="ARBA" id="ARBA00022764"/>
    </source>
</evidence>
<proteinExistence type="inferred from homology"/>
<comment type="function">
    <text evidence="4">Involved in the assembly process of the P-ring formation. It may associate with FlgF on the rod constituting a structure essential for the P-ring assembly or may act as a modulator protein for the P-ring assembly.</text>
</comment>
<organism evidence="6 7">
    <name type="scientific">Ideonella lacteola</name>
    <dbReference type="NCBI Taxonomy" id="2984193"/>
    <lineage>
        <taxon>Bacteria</taxon>
        <taxon>Pseudomonadati</taxon>
        <taxon>Pseudomonadota</taxon>
        <taxon>Betaproteobacteria</taxon>
        <taxon>Burkholderiales</taxon>
        <taxon>Sphaerotilaceae</taxon>
        <taxon>Ideonella</taxon>
    </lineage>
</organism>
<keyword evidence="6" id="KW-0966">Cell projection</keyword>
<dbReference type="Pfam" id="PF13144">
    <property type="entry name" value="ChapFlgA"/>
    <property type="match status" value="1"/>
</dbReference>
<reference evidence="6 7" key="1">
    <citation type="submission" date="2024-04" db="EMBL/GenBank/DDBJ databases">
        <title>Novel species of the genus Ideonella isolated from streams.</title>
        <authorList>
            <person name="Lu H."/>
        </authorList>
    </citation>
    <scope>NUCLEOTIDE SEQUENCE [LARGE SCALE GENOMIC DNA]</scope>
    <source>
        <strain evidence="6 7">DXS29W</strain>
    </source>
</reference>
<name>A0ABU9C1S6_9BURK</name>
<keyword evidence="6" id="KW-0282">Flagellum</keyword>
<keyword evidence="4" id="KW-1005">Bacterial flagellum biogenesis</keyword>
<dbReference type="RefSeq" id="WP_341429061.1">
    <property type="nucleotide sequence ID" value="NZ_JBBUTG010000032.1"/>
</dbReference>
<gene>
    <name evidence="6" type="primary">flgA</name>
    <name evidence="6" type="ORF">AACH06_27775</name>
</gene>
<keyword evidence="2 4" id="KW-0732">Signal</keyword>
<evidence type="ECO:0000313" key="7">
    <source>
        <dbReference type="Proteomes" id="UP001371218"/>
    </source>
</evidence>
<comment type="similarity">
    <text evidence="4">Belongs to the FlgA family.</text>
</comment>
<comment type="caution">
    <text evidence="6">The sequence shown here is derived from an EMBL/GenBank/DDBJ whole genome shotgun (WGS) entry which is preliminary data.</text>
</comment>
<evidence type="ECO:0000259" key="5">
    <source>
        <dbReference type="SMART" id="SM00858"/>
    </source>
</evidence>
<dbReference type="CDD" id="cd11614">
    <property type="entry name" value="SAF_CpaB_FlgA_like"/>
    <property type="match status" value="1"/>
</dbReference>
<evidence type="ECO:0000256" key="2">
    <source>
        <dbReference type="ARBA" id="ARBA00022729"/>
    </source>
</evidence>
<keyword evidence="6" id="KW-0969">Cilium</keyword>
<dbReference type="InterPro" id="IPR013974">
    <property type="entry name" value="SAF"/>
</dbReference>
<dbReference type="Pfam" id="PF17656">
    <property type="entry name" value="ChapFlgA_N"/>
    <property type="match status" value="1"/>
</dbReference>
<comment type="subcellular location">
    <subcellularLocation>
        <location evidence="1 4">Periplasm</location>
    </subcellularLocation>
</comment>
<keyword evidence="3 4" id="KW-0574">Periplasm</keyword>
<feature type="chain" id="PRO_5044983544" description="Flagella basal body P-ring formation protein FlgA" evidence="4">
    <location>
        <begin position="32"/>
        <end position="250"/>
    </location>
</feature>
<protein>
    <recommendedName>
        <fullName evidence="4">Flagella basal body P-ring formation protein FlgA</fullName>
    </recommendedName>
</protein>
<dbReference type="InterPro" id="IPR041231">
    <property type="entry name" value="FlgA_N"/>
</dbReference>
<evidence type="ECO:0000256" key="4">
    <source>
        <dbReference type="RuleBase" id="RU362063"/>
    </source>
</evidence>
<dbReference type="Proteomes" id="UP001371218">
    <property type="component" value="Unassembled WGS sequence"/>
</dbReference>
<feature type="signal peptide" evidence="4">
    <location>
        <begin position="1"/>
        <end position="31"/>
    </location>
</feature>
<dbReference type="InterPro" id="IPR017585">
    <property type="entry name" value="SAF_FlgA"/>
</dbReference>
<dbReference type="EMBL" id="JBBUTG010000032">
    <property type="protein sequence ID" value="MEK8034633.1"/>
    <property type="molecule type" value="Genomic_DNA"/>
</dbReference>
<dbReference type="InterPro" id="IPR039246">
    <property type="entry name" value="Flagellar_FlgA"/>
</dbReference>